<dbReference type="GO" id="GO:0030036">
    <property type="term" value="P:actin cytoskeleton organization"/>
    <property type="evidence" value="ECO:0007669"/>
    <property type="project" value="InterPro"/>
</dbReference>
<feature type="compositionally biased region" description="Polar residues" evidence="2">
    <location>
        <begin position="412"/>
        <end position="424"/>
    </location>
</feature>
<evidence type="ECO:0000313" key="6">
    <source>
        <dbReference type="Proteomes" id="UP001374579"/>
    </source>
</evidence>
<dbReference type="PANTHER" id="PTHR46345">
    <property type="entry name" value="INVERTED FORMIN-2"/>
    <property type="match status" value="1"/>
</dbReference>
<dbReference type="InterPro" id="IPR010473">
    <property type="entry name" value="GTPase-bd"/>
</dbReference>
<organism evidence="5 6">
    <name type="scientific">Littorina saxatilis</name>
    <dbReference type="NCBI Taxonomy" id="31220"/>
    <lineage>
        <taxon>Eukaryota</taxon>
        <taxon>Metazoa</taxon>
        <taxon>Spiralia</taxon>
        <taxon>Lophotrochozoa</taxon>
        <taxon>Mollusca</taxon>
        <taxon>Gastropoda</taxon>
        <taxon>Caenogastropoda</taxon>
        <taxon>Littorinimorpha</taxon>
        <taxon>Littorinoidea</taxon>
        <taxon>Littorinidae</taxon>
        <taxon>Littorina</taxon>
    </lineage>
</organism>
<feature type="compositionally biased region" description="Basic and acidic residues" evidence="2">
    <location>
        <begin position="382"/>
        <end position="395"/>
    </location>
</feature>
<dbReference type="SMART" id="SM01140">
    <property type="entry name" value="Drf_GBD"/>
    <property type="match status" value="1"/>
</dbReference>
<dbReference type="GO" id="GO:0031267">
    <property type="term" value="F:small GTPase binding"/>
    <property type="evidence" value="ECO:0007669"/>
    <property type="project" value="InterPro"/>
</dbReference>
<feature type="region of interest" description="Disordered" evidence="2">
    <location>
        <begin position="1"/>
        <end position="65"/>
    </location>
</feature>
<evidence type="ECO:0000256" key="2">
    <source>
        <dbReference type="SAM" id="MobiDB-lite"/>
    </source>
</evidence>
<dbReference type="GO" id="GO:0003779">
    <property type="term" value="F:actin binding"/>
    <property type="evidence" value="ECO:0007669"/>
    <property type="project" value="InterPro"/>
</dbReference>
<feature type="compositionally biased region" description="Pro residues" evidence="2">
    <location>
        <begin position="428"/>
        <end position="482"/>
    </location>
</feature>
<dbReference type="Gene3D" id="1.20.58.2220">
    <property type="entry name" value="Formin, FH2 domain"/>
    <property type="match status" value="1"/>
</dbReference>
<dbReference type="Pfam" id="PF02181">
    <property type="entry name" value="FH2"/>
    <property type="match status" value="1"/>
</dbReference>
<name>A0AAN9B1D8_9CAEN</name>
<dbReference type="PANTHER" id="PTHR46345:SF8">
    <property type="entry name" value="FORMIN 3, ISOFORM B"/>
    <property type="match status" value="1"/>
</dbReference>
<dbReference type="InterPro" id="IPR042201">
    <property type="entry name" value="FH2_Formin_sf"/>
</dbReference>
<dbReference type="InterPro" id="IPR015425">
    <property type="entry name" value="FH2_Formin"/>
</dbReference>
<feature type="compositionally biased region" description="Polar residues" evidence="2">
    <location>
        <begin position="1"/>
        <end position="12"/>
    </location>
</feature>
<evidence type="ECO:0000256" key="1">
    <source>
        <dbReference type="SAM" id="Coils"/>
    </source>
</evidence>
<dbReference type="Gene3D" id="1.25.10.10">
    <property type="entry name" value="Leucine-rich Repeat Variant"/>
    <property type="match status" value="1"/>
</dbReference>
<dbReference type="SUPFAM" id="SSF48371">
    <property type="entry name" value="ARM repeat"/>
    <property type="match status" value="1"/>
</dbReference>
<dbReference type="InterPro" id="IPR014768">
    <property type="entry name" value="GBD/FH3_dom"/>
</dbReference>
<evidence type="ECO:0000259" key="4">
    <source>
        <dbReference type="PROSITE" id="PS51444"/>
    </source>
</evidence>
<feature type="domain" description="FH2" evidence="4">
    <location>
        <begin position="500"/>
        <end position="895"/>
    </location>
</feature>
<keyword evidence="1" id="KW-0175">Coiled coil</keyword>
<dbReference type="Pfam" id="PF06371">
    <property type="entry name" value="Drf_GBD"/>
    <property type="match status" value="1"/>
</dbReference>
<feature type="region of interest" description="Disordered" evidence="2">
    <location>
        <begin position="377"/>
        <end position="486"/>
    </location>
</feature>
<dbReference type="Proteomes" id="UP001374579">
    <property type="component" value="Unassembled WGS sequence"/>
</dbReference>
<comment type="caution">
    <text evidence="5">The sequence shown here is derived from an EMBL/GenBank/DDBJ whole genome shotgun (WGS) entry which is preliminary data.</text>
</comment>
<dbReference type="SMART" id="SM01139">
    <property type="entry name" value="Drf_FH3"/>
    <property type="match status" value="1"/>
</dbReference>
<proteinExistence type="predicted"/>
<evidence type="ECO:0000313" key="5">
    <source>
        <dbReference type="EMBL" id="KAK7096869.1"/>
    </source>
</evidence>
<keyword evidence="6" id="KW-1185">Reference proteome</keyword>
<dbReference type="AlphaFoldDB" id="A0AAN9B1D8"/>
<accession>A0AAN9B1D8</accession>
<dbReference type="PROSITE" id="PS51444">
    <property type="entry name" value="FH2"/>
    <property type="match status" value="1"/>
</dbReference>
<evidence type="ECO:0000259" key="3">
    <source>
        <dbReference type="PROSITE" id="PS51232"/>
    </source>
</evidence>
<feature type="domain" description="GBD/FH3" evidence="3">
    <location>
        <begin position="10"/>
        <end position="370"/>
    </location>
</feature>
<dbReference type="SMART" id="SM00498">
    <property type="entry name" value="FH2"/>
    <property type="match status" value="1"/>
</dbReference>
<dbReference type="Pfam" id="PF06367">
    <property type="entry name" value="Drf_FH3"/>
    <property type="match status" value="1"/>
</dbReference>
<sequence length="960" mass="107222">MSTPKENGTGESPQDHKPTRFGKRKMKRGKRTRSDGFVLGVDLANSEDDDDHHHHHHGKGPHGGPDPDALNFLLWIRNPTVQNLAKLRKAIKSNDSDWMLEFLEFDGLGLLFQCLKNLSGYSSTHLTDMVLRMEAASCIREVVNSQSGLDCLLKIRDRKDNLFGRRFASALQTNNLMVKMQIFELLSALCLYSKEGYYLTLDALDKYKTWQKLPYRFSLLVTELGKADLVTYSTCVMALVNSVIVANENIRDRVRIRNEFIALNIQEAIITVRYDEDRDLHVQLDVFEEELSADADALEEMNNDNVDMSQPQELFAALHKKVADTPIAMSLLGILYNLYQIDPNCTHSEGTWLLLERLTREAVENALEAENVLKQARSLASQREDKAVQTEDSELKSPGARLQRRSGILGSRSGQASDSQTSTQGGLAPPPPAPPPPPSPGGAPPPPPPPPPPSPGGLCPPPPPPPAPLSPGAPPPPLPPMSPGGVQLRHVTAAVPEVKPIKTPSPSVKMKTFTWNKLPPAMVRQSSVWGDVNKMRDSISVEYGKLEELFAQKTPAHPAPTDKADSNVLKRQSTSMEVTLLDAKRSMNVNIFLKQFRKTDAAIVDLIKNADYRAIGSEKLKGLIKHLPTMDEAELMKNYDGDPEKLGSAEKFFLKLMELPCYKLRLEAMLLQAELPSQLSTVRPHISVVNSICRRLYDNTSLKKFLRFVLHAGNFINQGSSAGGASGFRMSSLTKLAMTKSNNPRVTLLHVLVEEALTKDAKALSFVNDMLDDLQKACRCSVDGVKNEFNQVKNNVRKLQKQLENVGEEVRTQFKDFLEEAESDLGDVEEGFERLTTNSKRLAGHFCENENTFNIDEFLETFKEFCENVRACEQELENRKQVTQKAEMRKKAHEELLEKRKSAHKDGLIAAVKGHNHGQGQDKKIVDNLVSEIKRGNVLRRLSMKRKTNLACKEVETSKM</sequence>
<feature type="compositionally biased region" description="Basic residues" evidence="2">
    <location>
        <begin position="19"/>
        <end position="31"/>
    </location>
</feature>
<dbReference type="InterPro" id="IPR010472">
    <property type="entry name" value="FH3_dom"/>
</dbReference>
<dbReference type="InterPro" id="IPR011989">
    <property type="entry name" value="ARM-like"/>
</dbReference>
<dbReference type="EMBL" id="JBAMIC010000013">
    <property type="protein sequence ID" value="KAK7096869.1"/>
    <property type="molecule type" value="Genomic_DNA"/>
</dbReference>
<gene>
    <name evidence="5" type="ORF">V1264_003915</name>
</gene>
<reference evidence="5 6" key="1">
    <citation type="submission" date="2024-02" db="EMBL/GenBank/DDBJ databases">
        <title>Chromosome-scale genome assembly of the rough periwinkle Littorina saxatilis.</title>
        <authorList>
            <person name="De Jode A."/>
            <person name="Faria R."/>
            <person name="Formenti G."/>
            <person name="Sims Y."/>
            <person name="Smith T.P."/>
            <person name="Tracey A."/>
            <person name="Wood J.M.D."/>
            <person name="Zagrodzka Z.B."/>
            <person name="Johannesson K."/>
            <person name="Butlin R.K."/>
            <person name="Leder E.H."/>
        </authorList>
    </citation>
    <scope>NUCLEOTIDE SEQUENCE [LARGE SCALE GENOMIC DNA]</scope>
    <source>
        <strain evidence="5">Snail1</strain>
        <tissue evidence="5">Muscle</tissue>
    </source>
</reference>
<evidence type="ECO:0008006" key="7">
    <source>
        <dbReference type="Google" id="ProtNLM"/>
    </source>
</evidence>
<dbReference type="PROSITE" id="PS51232">
    <property type="entry name" value="GBD_FH3"/>
    <property type="match status" value="1"/>
</dbReference>
<feature type="coiled-coil region" evidence="1">
    <location>
        <begin position="782"/>
        <end position="838"/>
    </location>
</feature>
<protein>
    <recommendedName>
        <fullName evidence="7">Inverted formin-2</fullName>
    </recommendedName>
</protein>
<dbReference type="SUPFAM" id="SSF101447">
    <property type="entry name" value="Formin homology 2 domain (FH2 domain)"/>
    <property type="match status" value="1"/>
</dbReference>
<dbReference type="InterPro" id="IPR016024">
    <property type="entry name" value="ARM-type_fold"/>
</dbReference>